<evidence type="ECO:0000256" key="9">
    <source>
        <dbReference type="ARBA" id="ARBA00022692"/>
    </source>
</evidence>
<keyword evidence="14" id="KW-0472">Membrane</keyword>
<evidence type="ECO:0000256" key="16">
    <source>
        <dbReference type="ARBA" id="ARBA00051245"/>
    </source>
</evidence>
<comment type="subcellular location">
    <subcellularLocation>
        <location evidence="1">Cell inner membrane</location>
        <topology evidence="1">Multi-pass membrane protein</topology>
    </subcellularLocation>
</comment>
<keyword evidence="20" id="KW-1185">Reference proteome</keyword>
<comment type="catalytic activity">
    <reaction evidence="16">
        <text>L-tyrosyl-[protein] + ATP = O-phospho-L-tyrosyl-[protein] + ADP + H(+)</text>
        <dbReference type="Rhea" id="RHEA:10596"/>
        <dbReference type="Rhea" id="RHEA-COMP:10136"/>
        <dbReference type="Rhea" id="RHEA-COMP:20101"/>
        <dbReference type="ChEBI" id="CHEBI:15378"/>
        <dbReference type="ChEBI" id="CHEBI:30616"/>
        <dbReference type="ChEBI" id="CHEBI:46858"/>
        <dbReference type="ChEBI" id="CHEBI:61978"/>
        <dbReference type="ChEBI" id="CHEBI:456216"/>
        <dbReference type="EC" id="2.7.10.2"/>
    </reaction>
</comment>
<evidence type="ECO:0000256" key="1">
    <source>
        <dbReference type="ARBA" id="ARBA00004429"/>
    </source>
</evidence>
<organism evidence="19 20">
    <name type="scientific">Nocardioides cavernaquae</name>
    <dbReference type="NCBI Taxonomy" id="2321396"/>
    <lineage>
        <taxon>Bacteria</taxon>
        <taxon>Bacillati</taxon>
        <taxon>Actinomycetota</taxon>
        <taxon>Actinomycetes</taxon>
        <taxon>Propionibacteriales</taxon>
        <taxon>Nocardioidaceae</taxon>
        <taxon>Nocardioides</taxon>
    </lineage>
</organism>
<evidence type="ECO:0000256" key="3">
    <source>
        <dbReference type="ARBA" id="ARBA00007316"/>
    </source>
</evidence>
<dbReference type="FunFam" id="3.40.50.300:FF:000527">
    <property type="entry name" value="Tyrosine-protein kinase etk"/>
    <property type="match status" value="1"/>
</dbReference>
<dbReference type="InterPro" id="IPR005702">
    <property type="entry name" value="Wzc-like_C"/>
</dbReference>
<evidence type="ECO:0000256" key="4">
    <source>
        <dbReference type="ARBA" id="ARBA00008883"/>
    </source>
</evidence>
<keyword evidence="7" id="KW-0997">Cell inner membrane</keyword>
<dbReference type="CDD" id="cd05387">
    <property type="entry name" value="BY-kinase"/>
    <property type="match status" value="1"/>
</dbReference>
<dbReference type="GO" id="GO:0005886">
    <property type="term" value="C:plasma membrane"/>
    <property type="evidence" value="ECO:0007669"/>
    <property type="project" value="UniProtKB-SubCell"/>
</dbReference>
<proteinExistence type="inferred from homology"/>
<feature type="domain" description="AAA" evidence="18">
    <location>
        <begin position="264"/>
        <end position="406"/>
    </location>
</feature>
<evidence type="ECO:0000256" key="13">
    <source>
        <dbReference type="ARBA" id="ARBA00022989"/>
    </source>
</evidence>
<gene>
    <name evidence="19" type="ORF">D4739_03745</name>
</gene>
<keyword evidence="10" id="KW-0547">Nucleotide-binding</keyword>
<keyword evidence="9" id="KW-0812">Transmembrane</keyword>
<keyword evidence="11 19" id="KW-0418">Kinase</keyword>
<accession>A0A3A5H3V1</accession>
<dbReference type="InterPro" id="IPR027417">
    <property type="entry name" value="P-loop_NTPase"/>
</dbReference>
<evidence type="ECO:0000256" key="14">
    <source>
        <dbReference type="ARBA" id="ARBA00023136"/>
    </source>
</evidence>
<evidence type="ECO:0000313" key="19">
    <source>
        <dbReference type="EMBL" id="RJS45419.1"/>
    </source>
</evidence>
<evidence type="ECO:0000259" key="17">
    <source>
        <dbReference type="Pfam" id="PF02706"/>
    </source>
</evidence>
<dbReference type="GO" id="GO:0042802">
    <property type="term" value="F:identical protein binding"/>
    <property type="evidence" value="ECO:0007669"/>
    <property type="project" value="UniProtKB-ARBA"/>
</dbReference>
<protein>
    <recommendedName>
        <fullName evidence="5">non-specific protein-tyrosine kinase</fullName>
        <ecNumber evidence="5">2.7.10.2</ecNumber>
    </recommendedName>
</protein>
<dbReference type="Gene3D" id="3.40.50.300">
    <property type="entry name" value="P-loop containing nucleotide triphosphate hydrolases"/>
    <property type="match status" value="1"/>
</dbReference>
<dbReference type="GO" id="GO:0005524">
    <property type="term" value="F:ATP binding"/>
    <property type="evidence" value="ECO:0007669"/>
    <property type="project" value="UniProtKB-KW"/>
</dbReference>
<dbReference type="Pfam" id="PF02706">
    <property type="entry name" value="Wzz"/>
    <property type="match status" value="1"/>
</dbReference>
<dbReference type="InterPro" id="IPR025669">
    <property type="entry name" value="AAA_dom"/>
</dbReference>
<keyword evidence="15" id="KW-0829">Tyrosine-protein kinase</keyword>
<evidence type="ECO:0000256" key="11">
    <source>
        <dbReference type="ARBA" id="ARBA00022777"/>
    </source>
</evidence>
<evidence type="ECO:0000256" key="5">
    <source>
        <dbReference type="ARBA" id="ARBA00011903"/>
    </source>
</evidence>
<keyword evidence="12" id="KW-0067">ATP-binding</keyword>
<dbReference type="Pfam" id="PF13614">
    <property type="entry name" value="AAA_31"/>
    <property type="match status" value="1"/>
</dbReference>
<dbReference type="InterPro" id="IPR003856">
    <property type="entry name" value="LPS_length_determ_N"/>
</dbReference>
<dbReference type="GO" id="GO:0004715">
    <property type="term" value="F:non-membrane spanning protein tyrosine kinase activity"/>
    <property type="evidence" value="ECO:0007669"/>
    <property type="project" value="UniProtKB-EC"/>
</dbReference>
<dbReference type="EC" id="2.7.10.2" evidence="5"/>
<evidence type="ECO:0000256" key="15">
    <source>
        <dbReference type="ARBA" id="ARBA00023137"/>
    </source>
</evidence>
<feature type="domain" description="Polysaccharide chain length determinant N-terminal" evidence="17">
    <location>
        <begin position="3"/>
        <end position="90"/>
    </location>
</feature>
<keyword evidence="8 19" id="KW-0808">Transferase</keyword>
<dbReference type="SUPFAM" id="SSF52540">
    <property type="entry name" value="P-loop containing nucleoside triphosphate hydrolases"/>
    <property type="match status" value="1"/>
</dbReference>
<name>A0A3A5H3V1_9ACTN</name>
<evidence type="ECO:0000256" key="12">
    <source>
        <dbReference type="ARBA" id="ARBA00022840"/>
    </source>
</evidence>
<dbReference type="EMBL" id="QYRP01000002">
    <property type="protein sequence ID" value="RJS45419.1"/>
    <property type="molecule type" value="Genomic_DNA"/>
</dbReference>
<dbReference type="PANTHER" id="PTHR32309:SF13">
    <property type="entry name" value="FERRIC ENTEROBACTIN TRANSPORT PROTEIN FEPE"/>
    <property type="match status" value="1"/>
</dbReference>
<reference evidence="20" key="1">
    <citation type="submission" date="2018-09" db="EMBL/GenBank/DDBJ databases">
        <authorList>
            <person name="Zhu H."/>
        </authorList>
    </citation>
    <scope>NUCLEOTIDE SEQUENCE [LARGE SCALE GENOMIC DNA]</scope>
    <source>
        <strain evidence="20">K1W22B-1</strain>
    </source>
</reference>
<sequence length="466" mass="50118">MNVDFKELFRTLRRRWKTIVALALIATFGSLALSLTTTPTYESKTKIYVTSDTSTLQDQYAATLYASQRIASYAELANHRVLLQRVVDDLDLDMTASELAEKVKAEVETSTVILQITVTDTSAKRAQEIANAEADQLVEFLQELETPSTSDVSQILPTITDPATFNANPVAPRTVLNTVVALLIGLTLGTAVAVARELLDQTVSSAEDVDKATQVPIMAAIGLDPSVAKDPLLTDLTTFSPRAEAFRLLRTNLQFLDLDHPPRSIVITSSVSGEGKTTAATNLAVALAQAGRRVLLVDGDLRRPRVAALLGLEGSIGLTTVLVGRTKIEESVQKHEASGVFVLASGPTPPNPSEILQAKATHDLLGKLRDTYDMVIIDAPPLLPVADAAILATATDGAIIVTRHGKTTRDQLEGAATRLNTVGARTFGVVLNMVPKRFGQMNYYYYYYAEESQPSGGKRSAGRGKG</sequence>
<evidence type="ECO:0000256" key="6">
    <source>
        <dbReference type="ARBA" id="ARBA00022475"/>
    </source>
</evidence>
<comment type="caution">
    <text evidence="19">The sequence shown here is derived from an EMBL/GenBank/DDBJ whole genome shotgun (WGS) entry which is preliminary data.</text>
</comment>
<evidence type="ECO:0000259" key="18">
    <source>
        <dbReference type="Pfam" id="PF13614"/>
    </source>
</evidence>
<evidence type="ECO:0000256" key="2">
    <source>
        <dbReference type="ARBA" id="ARBA00006683"/>
    </source>
</evidence>
<keyword evidence="13" id="KW-1133">Transmembrane helix</keyword>
<comment type="similarity">
    <text evidence="3">Belongs to the CpsD/CapB family.</text>
</comment>
<dbReference type="NCBIfam" id="TIGR01007">
    <property type="entry name" value="eps_fam"/>
    <property type="match status" value="1"/>
</dbReference>
<evidence type="ECO:0000256" key="10">
    <source>
        <dbReference type="ARBA" id="ARBA00022741"/>
    </source>
</evidence>
<comment type="similarity">
    <text evidence="2">Belongs to the CpsC/CapA family.</text>
</comment>
<dbReference type="AlphaFoldDB" id="A0A3A5H3V1"/>
<evidence type="ECO:0000256" key="7">
    <source>
        <dbReference type="ARBA" id="ARBA00022519"/>
    </source>
</evidence>
<evidence type="ECO:0000313" key="20">
    <source>
        <dbReference type="Proteomes" id="UP000276542"/>
    </source>
</evidence>
<comment type="similarity">
    <text evidence="4">Belongs to the etk/wzc family.</text>
</comment>
<dbReference type="InterPro" id="IPR050445">
    <property type="entry name" value="Bact_polysacc_biosynth/exp"/>
</dbReference>
<evidence type="ECO:0000256" key="8">
    <source>
        <dbReference type="ARBA" id="ARBA00022679"/>
    </source>
</evidence>
<dbReference type="Proteomes" id="UP000276542">
    <property type="component" value="Unassembled WGS sequence"/>
</dbReference>
<keyword evidence="6" id="KW-1003">Cell membrane</keyword>
<dbReference type="PANTHER" id="PTHR32309">
    <property type="entry name" value="TYROSINE-PROTEIN KINASE"/>
    <property type="match status" value="1"/>
</dbReference>